<sequence length="392" mass="43903">MEGLLGSHATVSTRVLSLNIFLEWKTVGRCKSNCPRIEVDILYPLPLSPSDSFTSTTPSTPSCAAGSLTPLDTSADHVNAKGDMMAESASDDESSEASCMISKRTRLLDLPLELRLRIYGYLLPARTHKIVTQIPHNGFFYNTGMIPEHSATSFYPFGRCGPKERLTTYKVLTTNFRPDFPEPSIYPSILQTCKQIRQEAEPILYGAKQTVFDFGPHLEASQAFFRDRSSLARQYVKNIKIAREIPCLDQTESLVAAETDPLWVTFCNYLISDLPNLRTIDLTLWSSSGSRPPFPLGTPLTISGIATTFGYGESEDEVASAILMIRQWKEWDWTENLFNSTALVKTKVTWWQFNSLGENHFDSWLAKRMAIDSAVKDKMVRNGVLTECSAIL</sequence>
<feature type="domain" description="2EXR" evidence="1">
    <location>
        <begin position="109"/>
        <end position="209"/>
    </location>
</feature>
<dbReference type="AlphaFoldDB" id="A0A3E2HFK4"/>
<name>A0A3E2HFK4_SCYLI</name>
<reference evidence="2 3" key="1">
    <citation type="submission" date="2018-05" db="EMBL/GenBank/DDBJ databases">
        <title>Draft genome sequence of Scytalidium lignicola DSM 105466, a ubiquitous saprotrophic fungus.</title>
        <authorList>
            <person name="Buettner E."/>
            <person name="Gebauer A.M."/>
            <person name="Hofrichter M."/>
            <person name="Liers C."/>
            <person name="Kellner H."/>
        </authorList>
    </citation>
    <scope>NUCLEOTIDE SEQUENCE [LARGE SCALE GENOMIC DNA]</scope>
    <source>
        <strain evidence="2 3">DSM 105466</strain>
    </source>
</reference>
<keyword evidence="3" id="KW-1185">Reference proteome</keyword>
<dbReference type="EMBL" id="NCSJ02000060">
    <property type="protein sequence ID" value="RFU32190.1"/>
    <property type="molecule type" value="Genomic_DNA"/>
</dbReference>
<evidence type="ECO:0000259" key="1">
    <source>
        <dbReference type="Pfam" id="PF20150"/>
    </source>
</evidence>
<gene>
    <name evidence="2" type="ORF">B7463_g4158</name>
</gene>
<dbReference type="OrthoDB" id="5420711at2759"/>
<dbReference type="Pfam" id="PF20150">
    <property type="entry name" value="2EXR"/>
    <property type="match status" value="1"/>
</dbReference>
<feature type="non-terminal residue" evidence="2">
    <location>
        <position position="1"/>
    </location>
</feature>
<proteinExistence type="predicted"/>
<protein>
    <recommendedName>
        <fullName evidence="1">2EXR domain-containing protein</fullName>
    </recommendedName>
</protein>
<evidence type="ECO:0000313" key="3">
    <source>
        <dbReference type="Proteomes" id="UP000258309"/>
    </source>
</evidence>
<evidence type="ECO:0000313" key="2">
    <source>
        <dbReference type="EMBL" id="RFU32190.1"/>
    </source>
</evidence>
<comment type="caution">
    <text evidence="2">The sequence shown here is derived from an EMBL/GenBank/DDBJ whole genome shotgun (WGS) entry which is preliminary data.</text>
</comment>
<accession>A0A3E2HFK4</accession>
<dbReference type="InterPro" id="IPR045518">
    <property type="entry name" value="2EXR"/>
</dbReference>
<feature type="non-terminal residue" evidence="2">
    <location>
        <position position="392"/>
    </location>
</feature>
<dbReference type="PANTHER" id="PTHR42085:SF1">
    <property type="entry name" value="F-BOX DOMAIN-CONTAINING PROTEIN"/>
    <property type="match status" value="1"/>
</dbReference>
<organism evidence="2 3">
    <name type="scientific">Scytalidium lignicola</name>
    <name type="common">Hyphomycete</name>
    <dbReference type="NCBI Taxonomy" id="5539"/>
    <lineage>
        <taxon>Eukaryota</taxon>
        <taxon>Fungi</taxon>
        <taxon>Dikarya</taxon>
        <taxon>Ascomycota</taxon>
        <taxon>Pezizomycotina</taxon>
        <taxon>Leotiomycetes</taxon>
        <taxon>Leotiomycetes incertae sedis</taxon>
        <taxon>Scytalidium</taxon>
    </lineage>
</organism>
<dbReference type="OMA" id="FEHSSHE"/>
<dbReference type="Proteomes" id="UP000258309">
    <property type="component" value="Unassembled WGS sequence"/>
</dbReference>
<dbReference type="InterPro" id="IPR038883">
    <property type="entry name" value="AN11006-like"/>
</dbReference>
<dbReference type="PANTHER" id="PTHR42085">
    <property type="entry name" value="F-BOX DOMAIN-CONTAINING PROTEIN"/>
    <property type="match status" value="1"/>
</dbReference>